<accession>A0ABN9HC94</accession>
<dbReference type="Proteomes" id="UP001162483">
    <property type="component" value="Unassembled WGS sequence"/>
</dbReference>
<proteinExistence type="predicted"/>
<comment type="caution">
    <text evidence="1">The sequence shown here is derived from an EMBL/GenBank/DDBJ whole genome shotgun (WGS) entry which is preliminary data.</text>
</comment>
<name>A0ABN9HC94_9NEOB</name>
<organism evidence="1 2">
    <name type="scientific">Staurois parvus</name>
    <dbReference type="NCBI Taxonomy" id="386267"/>
    <lineage>
        <taxon>Eukaryota</taxon>
        <taxon>Metazoa</taxon>
        <taxon>Chordata</taxon>
        <taxon>Craniata</taxon>
        <taxon>Vertebrata</taxon>
        <taxon>Euteleostomi</taxon>
        <taxon>Amphibia</taxon>
        <taxon>Batrachia</taxon>
        <taxon>Anura</taxon>
        <taxon>Neobatrachia</taxon>
        <taxon>Ranoidea</taxon>
        <taxon>Ranidae</taxon>
        <taxon>Staurois</taxon>
    </lineage>
</organism>
<gene>
    <name evidence="1" type="ORF">SPARVUS_LOCUS15764486</name>
</gene>
<protein>
    <submittedName>
        <fullName evidence="1">Uncharacterized protein</fullName>
    </submittedName>
</protein>
<sequence length="46" mass="4801">MGPLCPCPNSKKPSKNKMHILDVIPKSATGVQVILLDCKLPGSGPS</sequence>
<reference evidence="1" key="1">
    <citation type="submission" date="2023-05" db="EMBL/GenBank/DDBJ databases">
        <authorList>
            <person name="Stuckert A."/>
        </authorList>
    </citation>
    <scope>NUCLEOTIDE SEQUENCE</scope>
</reference>
<dbReference type="EMBL" id="CATNWA010020570">
    <property type="protein sequence ID" value="CAI9618969.1"/>
    <property type="molecule type" value="Genomic_DNA"/>
</dbReference>
<evidence type="ECO:0000313" key="1">
    <source>
        <dbReference type="EMBL" id="CAI9618969.1"/>
    </source>
</evidence>
<evidence type="ECO:0000313" key="2">
    <source>
        <dbReference type="Proteomes" id="UP001162483"/>
    </source>
</evidence>
<keyword evidence="2" id="KW-1185">Reference proteome</keyword>